<dbReference type="Proteomes" id="UP001567538">
    <property type="component" value="Unassembled WGS sequence"/>
</dbReference>
<organism evidence="2 3">
    <name type="scientific">Salvia divinorum</name>
    <name type="common">Maria pastora</name>
    <name type="synonym">Diviner's sage</name>
    <dbReference type="NCBI Taxonomy" id="28513"/>
    <lineage>
        <taxon>Eukaryota</taxon>
        <taxon>Viridiplantae</taxon>
        <taxon>Streptophyta</taxon>
        <taxon>Embryophyta</taxon>
        <taxon>Tracheophyta</taxon>
        <taxon>Spermatophyta</taxon>
        <taxon>Magnoliopsida</taxon>
        <taxon>eudicotyledons</taxon>
        <taxon>Gunneridae</taxon>
        <taxon>Pentapetalae</taxon>
        <taxon>asterids</taxon>
        <taxon>lamiids</taxon>
        <taxon>Lamiales</taxon>
        <taxon>Lamiaceae</taxon>
        <taxon>Nepetoideae</taxon>
        <taxon>Mentheae</taxon>
        <taxon>Salviinae</taxon>
        <taxon>Salvia</taxon>
        <taxon>Salvia subgen. Calosphace</taxon>
    </lineage>
</organism>
<name>A0ABD1GFC6_SALDI</name>
<evidence type="ECO:0000256" key="1">
    <source>
        <dbReference type="SAM" id="MobiDB-lite"/>
    </source>
</evidence>
<feature type="region of interest" description="Disordered" evidence="1">
    <location>
        <begin position="238"/>
        <end position="273"/>
    </location>
</feature>
<dbReference type="InterPro" id="IPR008480">
    <property type="entry name" value="DUF761_pln"/>
</dbReference>
<dbReference type="PANTHER" id="PTHR33098:SF76">
    <property type="entry name" value="DUF4408 DOMAIN-CONTAINING PROTEIN"/>
    <property type="match status" value="1"/>
</dbReference>
<comment type="caution">
    <text evidence="2">The sequence shown here is derived from an EMBL/GenBank/DDBJ whole genome shotgun (WGS) entry which is preliminary data.</text>
</comment>
<sequence length="344" mass="38788">MPFLFVDSLAKNNSRFVQISCKILELLLLSMGLVSTTVVLKDALNLPGSCKVIFSTVVGLWSSIKGFLSTSPTTITVVAINLMVLLIFASSALHRRQHPESTTTTSYVLGHVDIDRFDIDLEFQIDHDHDLDHDHGPDQSPLILEPPPLPPPSAPPIWDVIEVTPQPPPSDVARPILIRDSNATNWYDDVSNQDNTSTAVATIYKWKGVLIVETAAEERESTDQEEDNTIDATWEAITGGGKTKARKKSETWEAPPQRRRRPRRLDSEEVVPTSPKWKDLRKAETFNDAVTAMRRGGLVRRVPSMSLEEFNQKVERFIKKFKDGIRLQRQESDQRFLDIINQRG</sequence>
<protein>
    <recommendedName>
        <fullName evidence="4">DUF4408 domain-containing protein</fullName>
    </recommendedName>
</protein>
<dbReference type="EMBL" id="JBEAFC010000009">
    <property type="protein sequence ID" value="KAL1541929.1"/>
    <property type="molecule type" value="Genomic_DNA"/>
</dbReference>
<gene>
    <name evidence="2" type="ORF">AAHA92_26086</name>
</gene>
<accession>A0ABD1GFC6</accession>
<dbReference type="Pfam" id="PF05553">
    <property type="entry name" value="DUF761"/>
    <property type="match status" value="1"/>
</dbReference>
<dbReference type="AlphaFoldDB" id="A0ABD1GFC6"/>
<evidence type="ECO:0008006" key="4">
    <source>
        <dbReference type="Google" id="ProtNLM"/>
    </source>
</evidence>
<dbReference type="PANTHER" id="PTHR33098">
    <property type="entry name" value="COTTON FIBER (DUF761)"/>
    <property type="match status" value="1"/>
</dbReference>
<evidence type="ECO:0000313" key="3">
    <source>
        <dbReference type="Proteomes" id="UP001567538"/>
    </source>
</evidence>
<evidence type="ECO:0000313" key="2">
    <source>
        <dbReference type="EMBL" id="KAL1541929.1"/>
    </source>
</evidence>
<reference evidence="2 3" key="1">
    <citation type="submission" date="2024-06" db="EMBL/GenBank/DDBJ databases">
        <title>A chromosome level genome sequence of Diviner's sage (Salvia divinorum).</title>
        <authorList>
            <person name="Ford S.A."/>
            <person name="Ro D.-K."/>
            <person name="Ness R.W."/>
            <person name="Phillips M.A."/>
        </authorList>
    </citation>
    <scope>NUCLEOTIDE SEQUENCE [LARGE SCALE GENOMIC DNA]</scope>
    <source>
        <strain evidence="2">SAF-2024a</strain>
        <tissue evidence="2">Leaf</tissue>
    </source>
</reference>
<proteinExistence type="predicted"/>
<keyword evidence="3" id="KW-1185">Reference proteome</keyword>